<dbReference type="PANTHER" id="PTHR43479">
    <property type="entry name" value="ACREF/ENVCD OPERON REPRESSOR-RELATED"/>
    <property type="match status" value="1"/>
</dbReference>
<feature type="domain" description="HTH tetR-type" evidence="3">
    <location>
        <begin position="2"/>
        <end position="62"/>
    </location>
</feature>
<feature type="DNA-binding region" description="H-T-H motif" evidence="2">
    <location>
        <begin position="25"/>
        <end position="44"/>
    </location>
</feature>
<keyword evidence="5" id="KW-1185">Reference proteome</keyword>
<dbReference type="PRINTS" id="PR00455">
    <property type="entry name" value="HTHTETR"/>
</dbReference>
<evidence type="ECO:0000256" key="2">
    <source>
        <dbReference type="PROSITE-ProRule" id="PRU00335"/>
    </source>
</evidence>
<dbReference type="PROSITE" id="PS50977">
    <property type="entry name" value="HTH_TETR_2"/>
    <property type="match status" value="1"/>
</dbReference>
<dbReference type="Gene3D" id="1.10.10.60">
    <property type="entry name" value="Homeodomain-like"/>
    <property type="match status" value="1"/>
</dbReference>
<evidence type="ECO:0000313" key="4">
    <source>
        <dbReference type="EMBL" id="PQL91297.1"/>
    </source>
</evidence>
<organism evidence="4 5">
    <name type="scientific">Apibacter adventoris</name>
    <dbReference type="NCBI Taxonomy" id="1679466"/>
    <lineage>
        <taxon>Bacteria</taxon>
        <taxon>Pseudomonadati</taxon>
        <taxon>Bacteroidota</taxon>
        <taxon>Flavobacteriia</taxon>
        <taxon>Flavobacteriales</taxon>
        <taxon>Weeksellaceae</taxon>
        <taxon>Apibacter</taxon>
    </lineage>
</organism>
<dbReference type="GO" id="GO:0003677">
    <property type="term" value="F:DNA binding"/>
    <property type="evidence" value="ECO:0007669"/>
    <property type="project" value="UniProtKB-UniRule"/>
</dbReference>
<reference evidence="4 5" key="1">
    <citation type="submission" date="2018-02" db="EMBL/GenBank/DDBJ databases">
        <title>Genome sequences of Apibacter spp., gut symbionts of Asian honey bees.</title>
        <authorList>
            <person name="Kwong W.K."/>
            <person name="Steele M.I."/>
            <person name="Moran N.A."/>
        </authorList>
    </citation>
    <scope>NUCLEOTIDE SEQUENCE [LARGE SCALE GENOMIC DNA]</scope>
    <source>
        <strain evidence="5">wkB301</strain>
    </source>
</reference>
<name>A0A2S8A9P1_9FLAO</name>
<dbReference type="SUPFAM" id="SSF46689">
    <property type="entry name" value="Homeodomain-like"/>
    <property type="match status" value="1"/>
</dbReference>
<dbReference type="PANTHER" id="PTHR43479:SF11">
    <property type="entry name" value="ACREF_ENVCD OPERON REPRESSOR-RELATED"/>
    <property type="match status" value="1"/>
</dbReference>
<sequence length="187" mass="22064">MDVAKERIISKSLELFSQIGVKVITMDMICYELGMSKKTLYEHFTSKEDLIKQSFNEQMNEFIEKFKNKITHISNPIAQLSYIFENSLYFNKKDKVSFQLQKFYPNIYTELLKTQNIFIKDIIKNNIASGIKDGLYRSKVQIDLVIDYIVMILYNINEDEFLKANCQKYFFELVTRSIATKKGLKEI</sequence>
<evidence type="ECO:0000256" key="1">
    <source>
        <dbReference type="ARBA" id="ARBA00023125"/>
    </source>
</evidence>
<comment type="caution">
    <text evidence="4">The sequence shown here is derived from an EMBL/GenBank/DDBJ whole genome shotgun (WGS) entry which is preliminary data.</text>
</comment>
<dbReference type="RefSeq" id="WP_105247187.1">
    <property type="nucleotide sequence ID" value="NZ_PSZM01000041.1"/>
</dbReference>
<evidence type="ECO:0000313" key="5">
    <source>
        <dbReference type="Proteomes" id="UP000238042"/>
    </source>
</evidence>
<dbReference type="Gene3D" id="1.10.357.10">
    <property type="entry name" value="Tetracycline Repressor, domain 2"/>
    <property type="match status" value="1"/>
</dbReference>
<protein>
    <recommendedName>
        <fullName evidence="3">HTH tetR-type domain-containing protein</fullName>
    </recommendedName>
</protein>
<dbReference type="InterPro" id="IPR050624">
    <property type="entry name" value="HTH-type_Tx_Regulator"/>
</dbReference>
<dbReference type="OrthoDB" id="881297at2"/>
<accession>A0A2S8A9P1</accession>
<dbReference type="Proteomes" id="UP000238042">
    <property type="component" value="Unassembled WGS sequence"/>
</dbReference>
<dbReference type="AlphaFoldDB" id="A0A2S8A9P1"/>
<proteinExistence type="predicted"/>
<dbReference type="EMBL" id="PSZM01000041">
    <property type="protein sequence ID" value="PQL91297.1"/>
    <property type="molecule type" value="Genomic_DNA"/>
</dbReference>
<keyword evidence="1 2" id="KW-0238">DNA-binding</keyword>
<gene>
    <name evidence="4" type="ORF">C4S77_08540</name>
</gene>
<dbReference type="Pfam" id="PF00440">
    <property type="entry name" value="TetR_N"/>
    <property type="match status" value="1"/>
</dbReference>
<dbReference type="InterPro" id="IPR001647">
    <property type="entry name" value="HTH_TetR"/>
</dbReference>
<dbReference type="InterPro" id="IPR009057">
    <property type="entry name" value="Homeodomain-like_sf"/>
</dbReference>
<evidence type="ECO:0000259" key="3">
    <source>
        <dbReference type="PROSITE" id="PS50977"/>
    </source>
</evidence>